<keyword evidence="3 5" id="KW-0808">Transferase</keyword>
<protein>
    <submittedName>
        <fullName evidence="5">Glycosyl transferase family 2</fullName>
    </submittedName>
</protein>
<dbReference type="RefSeq" id="WP_103075181.1">
    <property type="nucleotide sequence ID" value="NZ_NPZB01000002.1"/>
</dbReference>
<name>A0A2K1PXF2_9GAMM</name>
<feature type="domain" description="Glycosyltransferase 2-like" evidence="4">
    <location>
        <begin position="10"/>
        <end position="132"/>
    </location>
</feature>
<dbReference type="InterPro" id="IPR029044">
    <property type="entry name" value="Nucleotide-diphossugar_trans"/>
</dbReference>
<dbReference type="CDD" id="cd02526">
    <property type="entry name" value="GT2_RfbF_like"/>
    <property type="match status" value="1"/>
</dbReference>
<dbReference type="PANTHER" id="PTHR43179:SF12">
    <property type="entry name" value="GALACTOFURANOSYLTRANSFERASE GLFT2"/>
    <property type="match status" value="1"/>
</dbReference>
<evidence type="ECO:0000256" key="2">
    <source>
        <dbReference type="ARBA" id="ARBA00022676"/>
    </source>
</evidence>
<evidence type="ECO:0000313" key="6">
    <source>
        <dbReference type="Proteomes" id="UP000236220"/>
    </source>
</evidence>
<dbReference type="GO" id="GO:0016757">
    <property type="term" value="F:glycosyltransferase activity"/>
    <property type="evidence" value="ECO:0007669"/>
    <property type="project" value="UniProtKB-KW"/>
</dbReference>
<dbReference type="SUPFAM" id="SSF53448">
    <property type="entry name" value="Nucleotide-diphospho-sugar transferases"/>
    <property type="match status" value="1"/>
</dbReference>
<organism evidence="5 6">
    <name type="scientific">Solilutibacter silvestris</name>
    <dbReference type="NCBI Taxonomy" id="1645665"/>
    <lineage>
        <taxon>Bacteria</taxon>
        <taxon>Pseudomonadati</taxon>
        <taxon>Pseudomonadota</taxon>
        <taxon>Gammaproteobacteria</taxon>
        <taxon>Lysobacterales</taxon>
        <taxon>Lysobacteraceae</taxon>
        <taxon>Solilutibacter</taxon>
    </lineage>
</organism>
<keyword evidence="2" id="KW-0328">Glycosyltransferase</keyword>
<comment type="similarity">
    <text evidence="1">Belongs to the glycosyltransferase 2 family.</text>
</comment>
<dbReference type="AlphaFoldDB" id="A0A2K1PXF2"/>
<evidence type="ECO:0000256" key="1">
    <source>
        <dbReference type="ARBA" id="ARBA00006739"/>
    </source>
</evidence>
<accession>A0A2K1PXF2</accession>
<reference evidence="5 6" key="1">
    <citation type="submission" date="2017-08" db="EMBL/GenBank/DDBJ databases">
        <title>Lysobacter sylvestris genome.</title>
        <authorList>
            <person name="Zhang D.-C."/>
            <person name="Albuquerque L."/>
            <person name="Franca L."/>
            <person name="Froufe H.J.C."/>
            <person name="Barroso C."/>
            <person name="Egas C."/>
            <person name="Da Costa M."/>
            <person name="Margesin R."/>
        </authorList>
    </citation>
    <scope>NUCLEOTIDE SEQUENCE [LARGE SCALE GENOMIC DNA]</scope>
    <source>
        <strain evidence="5 6">AM20-91</strain>
    </source>
</reference>
<dbReference type="Proteomes" id="UP000236220">
    <property type="component" value="Unassembled WGS sequence"/>
</dbReference>
<keyword evidence="6" id="KW-1185">Reference proteome</keyword>
<dbReference type="InterPro" id="IPR001173">
    <property type="entry name" value="Glyco_trans_2-like"/>
</dbReference>
<dbReference type="EMBL" id="NPZB01000002">
    <property type="protein sequence ID" value="PNS07472.1"/>
    <property type="molecule type" value="Genomic_DNA"/>
</dbReference>
<evidence type="ECO:0000256" key="3">
    <source>
        <dbReference type="ARBA" id="ARBA00022679"/>
    </source>
</evidence>
<evidence type="ECO:0000259" key="4">
    <source>
        <dbReference type="Pfam" id="PF00535"/>
    </source>
</evidence>
<evidence type="ECO:0000313" key="5">
    <source>
        <dbReference type="EMBL" id="PNS07472.1"/>
    </source>
</evidence>
<dbReference type="PANTHER" id="PTHR43179">
    <property type="entry name" value="RHAMNOSYLTRANSFERASE WBBL"/>
    <property type="match status" value="1"/>
</dbReference>
<comment type="caution">
    <text evidence="5">The sequence shown here is derived from an EMBL/GenBank/DDBJ whole genome shotgun (WGS) entry which is preliminary data.</text>
</comment>
<dbReference type="Pfam" id="PF00535">
    <property type="entry name" value="Glycos_transf_2"/>
    <property type="match status" value="1"/>
</dbReference>
<gene>
    <name evidence="5" type="ORF">Lysil_1648</name>
</gene>
<dbReference type="OrthoDB" id="9771846at2"/>
<sequence>MARPSTIAAIVVTYRPESATLQALLDGLVPQVDRLWLVDNASANVESIRELASERGASLITNSANLGVAAALNQGIAAARAAGCDCVLLMDQDSLPADDMVIHLHEALQAGGERLAAVGPAHVDVRTGHAAPFVRIGFPFNHKLQPVPGEIVDCDFLITSGCLISLRAIDAIGDMDVGLFIDNVDLEWCFRAKTRGYRLAGVTDARMMHRIGDRLHWRPRGRAIVHGPSRLYTIMRNRVLLYRRRDTPWRWIAQDIPRALLKFLGFSLVVAPRRANLLAMCRGLRDGLAGREGPDPDVG</sequence>
<proteinExistence type="inferred from homology"/>
<dbReference type="Gene3D" id="3.90.550.10">
    <property type="entry name" value="Spore Coat Polysaccharide Biosynthesis Protein SpsA, Chain A"/>
    <property type="match status" value="1"/>
</dbReference>